<dbReference type="EMBL" id="MU839838">
    <property type="protein sequence ID" value="KAK1753038.1"/>
    <property type="molecule type" value="Genomic_DNA"/>
</dbReference>
<protein>
    <submittedName>
        <fullName evidence="2">Uncharacterized protein</fullName>
    </submittedName>
</protein>
<feature type="compositionally biased region" description="Gly residues" evidence="1">
    <location>
        <begin position="346"/>
        <end position="355"/>
    </location>
</feature>
<feature type="region of interest" description="Disordered" evidence="1">
    <location>
        <begin position="97"/>
        <end position="134"/>
    </location>
</feature>
<accession>A0AAJ0B7C2</accession>
<feature type="region of interest" description="Disordered" evidence="1">
    <location>
        <begin position="293"/>
        <end position="363"/>
    </location>
</feature>
<feature type="compositionally biased region" description="Basic and acidic residues" evidence="1">
    <location>
        <begin position="461"/>
        <end position="475"/>
    </location>
</feature>
<evidence type="ECO:0000313" key="2">
    <source>
        <dbReference type="EMBL" id="KAK1753038.1"/>
    </source>
</evidence>
<organism evidence="2 3">
    <name type="scientific">Echria macrotheca</name>
    <dbReference type="NCBI Taxonomy" id="438768"/>
    <lineage>
        <taxon>Eukaryota</taxon>
        <taxon>Fungi</taxon>
        <taxon>Dikarya</taxon>
        <taxon>Ascomycota</taxon>
        <taxon>Pezizomycotina</taxon>
        <taxon>Sordariomycetes</taxon>
        <taxon>Sordariomycetidae</taxon>
        <taxon>Sordariales</taxon>
        <taxon>Schizotheciaceae</taxon>
        <taxon>Echria</taxon>
    </lineage>
</organism>
<feature type="compositionally biased region" description="Low complexity" evidence="1">
    <location>
        <begin position="28"/>
        <end position="41"/>
    </location>
</feature>
<evidence type="ECO:0000313" key="3">
    <source>
        <dbReference type="Proteomes" id="UP001239445"/>
    </source>
</evidence>
<dbReference type="Proteomes" id="UP001239445">
    <property type="component" value="Unassembled WGS sequence"/>
</dbReference>
<keyword evidence="3" id="KW-1185">Reference proteome</keyword>
<feature type="region of interest" description="Disordered" evidence="1">
    <location>
        <begin position="418"/>
        <end position="503"/>
    </location>
</feature>
<feature type="compositionally biased region" description="Low complexity" evidence="1">
    <location>
        <begin position="422"/>
        <end position="460"/>
    </location>
</feature>
<name>A0AAJ0B7C2_9PEZI</name>
<feature type="compositionally biased region" description="Basic residues" evidence="1">
    <location>
        <begin position="52"/>
        <end position="61"/>
    </location>
</feature>
<feature type="region of interest" description="Disordered" evidence="1">
    <location>
        <begin position="160"/>
        <end position="254"/>
    </location>
</feature>
<reference evidence="2" key="1">
    <citation type="submission" date="2023-06" db="EMBL/GenBank/DDBJ databases">
        <title>Genome-scale phylogeny and comparative genomics of the fungal order Sordariales.</title>
        <authorList>
            <consortium name="Lawrence Berkeley National Laboratory"/>
            <person name="Hensen N."/>
            <person name="Bonometti L."/>
            <person name="Westerberg I."/>
            <person name="Brannstrom I.O."/>
            <person name="Guillou S."/>
            <person name="Cros-Aarteil S."/>
            <person name="Calhoun S."/>
            <person name="Haridas S."/>
            <person name="Kuo A."/>
            <person name="Mondo S."/>
            <person name="Pangilinan J."/>
            <person name="Riley R."/>
            <person name="Labutti K."/>
            <person name="Andreopoulos B."/>
            <person name="Lipzen A."/>
            <person name="Chen C."/>
            <person name="Yanf M."/>
            <person name="Daum C."/>
            <person name="Ng V."/>
            <person name="Clum A."/>
            <person name="Steindorff A."/>
            <person name="Ohm R."/>
            <person name="Martin F."/>
            <person name="Silar P."/>
            <person name="Natvig D."/>
            <person name="Lalanne C."/>
            <person name="Gautier V."/>
            <person name="Ament-Velasquez S.L."/>
            <person name="Kruys A."/>
            <person name="Hutchinson M.I."/>
            <person name="Powell A.J."/>
            <person name="Barry K."/>
            <person name="Miller A.N."/>
            <person name="Grigoriev I.V."/>
            <person name="Debuchy R."/>
            <person name="Gladieux P."/>
            <person name="Thoren M.H."/>
            <person name="Johannesson H."/>
        </authorList>
    </citation>
    <scope>NUCLEOTIDE SEQUENCE</scope>
    <source>
        <strain evidence="2">PSN4</strain>
    </source>
</reference>
<evidence type="ECO:0000256" key="1">
    <source>
        <dbReference type="SAM" id="MobiDB-lite"/>
    </source>
</evidence>
<sequence length="503" mass="53262">MSRPAHPTLVDLPPSQPDTPSEMPGTPTSTTTSLSALSTTAIKDGQRGHANGPHHRGHHHNLSTNSLEAERADRISRMTGFGGVAALRGAPPGFVSNPNAPNYLAHQQPPHFPANQGQYPPGGPTPPAAGFPTLGSLTPAYFDAAGQPFAATKMSTVGSASATDSVAGRSRTSPTETGDGSRGRFDDDDDDDDDDEVTHRHHRGDDDDDDDDDDQRSMDTNQRETEIDMDSASGYMNGDGGDRDGDGDGDAVMDDDMLATRSIGGFDMDRMSDDGSASLVGFGEGAGSTVSGPIYHRRPLPPQPPGGIVWGLERSSSGLSEPQGRRDTIPRSLERDGSSLSLGASVGAGGGGGGETPVSQSAVQERREALMVDGIALDGANTTAIAIPADDDVFVDTAARGPVPVVPVPVQATMSAIRETQQPHSHQHQFQQYQQYQQQQQQQQAQARQLLNSNNSSSSRAEAERIVRERLDNGEARVGSSRDVMGSPHGSEPLGRFYFEERR</sequence>
<comment type="caution">
    <text evidence="2">The sequence shown here is derived from an EMBL/GenBank/DDBJ whole genome shotgun (WGS) entry which is preliminary data.</text>
</comment>
<feature type="compositionally biased region" description="Polar residues" evidence="1">
    <location>
        <begin position="160"/>
        <end position="178"/>
    </location>
</feature>
<feature type="compositionally biased region" description="Basic and acidic residues" evidence="1">
    <location>
        <begin position="323"/>
        <end position="337"/>
    </location>
</feature>
<feature type="compositionally biased region" description="Basic and acidic residues" evidence="1">
    <location>
        <begin position="215"/>
        <end position="226"/>
    </location>
</feature>
<gene>
    <name evidence="2" type="ORF">QBC47DRAFT_51083</name>
</gene>
<dbReference type="AlphaFoldDB" id="A0AAJ0B7C2"/>
<feature type="region of interest" description="Disordered" evidence="1">
    <location>
        <begin position="1"/>
        <end position="66"/>
    </location>
</feature>
<feature type="compositionally biased region" description="Acidic residues" evidence="1">
    <location>
        <begin position="186"/>
        <end position="196"/>
    </location>
</feature>
<proteinExistence type="predicted"/>